<gene>
    <name evidence="8" type="ORF">FXN61_32575</name>
</gene>
<dbReference type="InterPro" id="IPR013325">
    <property type="entry name" value="RNA_pol_sigma_r2"/>
</dbReference>
<feature type="domain" description="RNA polymerase sigma-70 region 2" evidence="6">
    <location>
        <begin position="13"/>
        <end position="83"/>
    </location>
</feature>
<evidence type="ECO:0000259" key="6">
    <source>
        <dbReference type="Pfam" id="PF04542"/>
    </source>
</evidence>
<dbReference type="PANTHER" id="PTHR43133">
    <property type="entry name" value="RNA POLYMERASE ECF-TYPE SIGMA FACTO"/>
    <property type="match status" value="1"/>
</dbReference>
<dbReference type="Pfam" id="PF04542">
    <property type="entry name" value="Sigma70_r2"/>
    <property type="match status" value="1"/>
</dbReference>
<evidence type="ECO:0000313" key="9">
    <source>
        <dbReference type="Proteomes" id="UP001515943"/>
    </source>
</evidence>
<keyword evidence="2" id="KW-0805">Transcription regulation</keyword>
<keyword evidence="3" id="KW-0731">Sigma factor</keyword>
<evidence type="ECO:0000256" key="5">
    <source>
        <dbReference type="ARBA" id="ARBA00023163"/>
    </source>
</evidence>
<comment type="caution">
    <text evidence="8">The sequence shown here is derived from an EMBL/GenBank/DDBJ whole genome shotgun (WGS) entry which is preliminary data.</text>
</comment>
<dbReference type="EMBL" id="VSRL01000163">
    <property type="protein sequence ID" value="NKE61253.1"/>
    <property type="molecule type" value="Genomic_DNA"/>
</dbReference>
<dbReference type="InterPro" id="IPR007627">
    <property type="entry name" value="RNA_pol_sigma70_r2"/>
</dbReference>
<keyword evidence="5" id="KW-0804">Transcription</keyword>
<protein>
    <submittedName>
        <fullName evidence="8">Sigma-70 family RNA polymerase sigma factor</fullName>
    </submittedName>
</protein>
<dbReference type="InterPro" id="IPR014284">
    <property type="entry name" value="RNA_pol_sigma-70_dom"/>
</dbReference>
<dbReference type="InterPro" id="IPR013324">
    <property type="entry name" value="RNA_pol_sigma_r3/r4-like"/>
</dbReference>
<evidence type="ECO:0000259" key="7">
    <source>
        <dbReference type="Pfam" id="PF08281"/>
    </source>
</evidence>
<dbReference type="InterPro" id="IPR036388">
    <property type="entry name" value="WH-like_DNA-bd_sf"/>
</dbReference>
<comment type="similarity">
    <text evidence="1">Belongs to the sigma-70 factor family. ECF subfamily.</text>
</comment>
<dbReference type="Gene3D" id="1.10.10.10">
    <property type="entry name" value="Winged helix-like DNA-binding domain superfamily/Winged helix DNA-binding domain"/>
    <property type="match status" value="1"/>
</dbReference>
<evidence type="ECO:0000256" key="3">
    <source>
        <dbReference type="ARBA" id="ARBA00023082"/>
    </source>
</evidence>
<name>A0ABX1FQG1_9PSEU</name>
<dbReference type="SUPFAM" id="SSF88659">
    <property type="entry name" value="Sigma3 and sigma4 domains of RNA polymerase sigma factors"/>
    <property type="match status" value="1"/>
</dbReference>
<evidence type="ECO:0000256" key="4">
    <source>
        <dbReference type="ARBA" id="ARBA00023125"/>
    </source>
</evidence>
<sequence>MKPVGDSATFGAFYESTAKQVTATVRRMTKGDDNLTADVVQDAYLEMLRCWARREGHLRDDNRKYVVGIAANKVSDVYRRRQKLAELDVELDVASFEDDVVDRLDEDVALAAVRELIDRQPPRRRVVVTMYFIEGIEYADIARSVGITESTVRTQVERFFKLLSPLTDKFTDMRGGDRS</sequence>
<dbReference type="PANTHER" id="PTHR43133:SF8">
    <property type="entry name" value="RNA POLYMERASE SIGMA FACTOR HI_1459-RELATED"/>
    <property type="match status" value="1"/>
</dbReference>
<keyword evidence="9" id="KW-1185">Reference proteome</keyword>
<keyword evidence="4" id="KW-0238">DNA-binding</keyword>
<dbReference type="RefSeq" id="WP_167977905.1">
    <property type="nucleotide sequence ID" value="NZ_VSRL01000163.1"/>
</dbReference>
<evidence type="ECO:0000256" key="1">
    <source>
        <dbReference type="ARBA" id="ARBA00010641"/>
    </source>
</evidence>
<organism evidence="8 9">
    <name type="scientific">Lentzea indica</name>
    <dbReference type="NCBI Taxonomy" id="2604800"/>
    <lineage>
        <taxon>Bacteria</taxon>
        <taxon>Bacillati</taxon>
        <taxon>Actinomycetota</taxon>
        <taxon>Actinomycetes</taxon>
        <taxon>Pseudonocardiales</taxon>
        <taxon>Pseudonocardiaceae</taxon>
        <taxon>Lentzea</taxon>
    </lineage>
</organism>
<dbReference type="Gene3D" id="1.10.1740.10">
    <property type="match status" value="1"/>
</dbReference>
<dbReference type="NCBIfam" id="TIGR02937">
    <property type="entry name" value="sigma70-ECF"/>
    <property type="match status" value="1"/>
</dbReference>
<feature type="domain" description="RNA polymerase sigma factor 70 region 4 type 2" evidence="7">
    <location>
        <begin position="112"/>
        <end position="158"/>
    </location>
</feature>
<proteinExistence type="inferred from homology"/>
<evidence type="ECO:0000313" key="8">
    <source>
        <dbReference type="EMBL" id="NKE61253.1"/>
    </source>
</evidence>
<evidence type="ECO:0000256" key="2">
    <source>
        <dbReference type="ARBA" id="ARBA00023015"/>
    </source>
</evidence>
<dbReference type="InterPro" id="IPR039425">
    <property type="entry name" value="RNA_pol_sigma-70-like"/>
</dbReference>
<dbReference type="SUPFAM" id="SSF88946">
    <property type="entry name" value="Sigma2 domain of RNA polymerase sigma factors"/>
    <property type="match status" value="1"/>
</dbReference>
<dbReference type="Proteomes" id="UP001515943">
    <property type="component" value="Unassembled WGS sequence"/>
</dbReference>
<accession>A0ABX1FQG1</accession>
<dbReference type="InterPro" id="IPR013249">
    <property type="entry name" value="RNA_pol_sigma70_r4_t2"/>
</dbReference>
<dbReference type="Pfam" id="PF08281">
    <property type="entry name" value="Sigma70_r4_2"/>
    <property type="match status" value="1"/>
</dbReference>
<reference evidence="8 9" key="1">
    <citation type="submission" date="2019-08" db="EMBL/GenBank/DDBJ databases">
        <title>Lentzea from Indian Himalayas.</title>
        <authorList>
            <person name="Mandal S."/>
            <person name="Mallick Gupta A."/>
            <person name="Maiti P.K."/>
            <person name="Sarkar J."/>
            <person name="Mandal S."/>
        </authorList>
    </citation>
    <scope>NUCLEOTIDE SEQUENCE [LARGE SCALE GENOMIC DNA]</scope>
    <source>
        <strain evidence="8 9">PSKA42</strain>
    </source>
</reference>